<dbReference type="Proteomes" id="UP000076874">
    <property type="component" value="Unassembled WGS sequence"/>
</dbReference>
<dbReference type="OrthoDB" id="7042322at2759"/>
<feature type="compositionally biased region" description="Low complexity" evidence="1">
    <location>
        <begin position="172"/>
        <end position="186"/>
    </location>
</feature>
<gene>
    <name evidence="3" type="ORF">SPI_00517</name>
</gene>
<dbReference type="Gene3D" id="3.40.640.10">
    <property type="entry name" value="Type I PLP-dependent aspartate aminotransferase-like (Major domain)"/>
    <property type="match status" value="1"/>
</dbReference>
<dbReference type="EMBL" id="AZHD01000001">
    <property type="protein sequence ID" value="OAA68322.1"/>
    <property type="molecule type" value="Genomic_DNA"/>
</dbReference>
<evidence type="ECO:0000313" key="4">
    <source>
        <dbReference type="Proteomes" id="UP000076874"/>
    </source>
</evidence>
<dbReference type="Pfam" id="PF00155">
    <property type="entry name" value="Aminotran_1_2"/>
    <property type="match status" value="1"/>
</dbReference>
<dbReference type="AlphaFoldDB" id="A0A162JFV6"/>
<evidence type="ECO:0000256" key="1">
    <source>
        <dbReference type="SAM" id="MobiDB-lite"/>
    </source>
</evidence>
<dbReference type="Gene3D" id="3.90.1150.10">
    <property type="entry name" value="Aspartate Aminotransferase, domain 1"/>
    <property type="match status" value="1"/>
</dbReference>
<comment type="caution">
    <text evidence="3">The sequence shown here is derived from an EMBL/GenBank/DDBJ whole genome shotgun (WGS) entry which is preliminary data.</text>
</comment>
<feature type="compositionally biased region" description="Acidic residues" evidence="1">
    <location>
        <begin position="250"/>
        <end position="261"/>
    </location>
</feature>
<feature type="domain" description="Aminotransferase class I/classII large" evidence="2">
    <location>
        <begin position="49"/>
        <end position="495"/>
    </location>
</feature>
<sequence length="527" mass="56742">MSAATAAGKAAAAAPPSQPPEQPTAKPLINLLRGWPAPSTLPAVQLREAADRVLTDAALAVPSLQYGPDPGYQPLREELAALLSAVFRDHGAPHDPERICITGGASQNMACILQSFTDPAYTAYIWVSAPCYYLMCPIFEDAGFAGRLRAVPEDDEGIDVEALERGFRSALPSSSPSSSSSSSSSSLKPHLPPWRKAYRHVVYVVPASSNPSGRTMTLARRRALVQLARRYDALVVADDVYDFLQWTVDEGDGDGNNNDDDSLQRPPRDSNPGVSLPPPLPRLVDIDRMLTGTGPPSSPFGHAVSNGSFSKIVGPGIRTGWVEATPAFVFGLAQTGSTKSGGAPSQLSAAIVAEMMRTGALNRHLQHVARPTLQRRHRLMTRAIKTHLTPFVDILQSAPPVPAAASAEAAEAATSTSTATPPTYGGYFLWLRLRRDDVLAAAVASRAQTDENLVVATGGMFEVKGDEAAARFDHHLRLCYAWEDEARLVEGVERLARVLRNWDQPRHEHAQKQPENNDGDAGVEEYK</sequence>
<feature type="compositionally biased region" description="Acidic residues" evidence="1">
    <location>
        <begin position="517"/>
        <end position="527"/>
    </location>
</feature>
<feature type="compositionally biased region" description="Low complexity" evidence="1">
    <location>
        <begin position="1"/>
        <end position="15"/>
    </location>
</feature>
<organism evidence="3 4">
    <name type="scientific">Niveomyces insectorum RCEF 264</name>
    <dbReference type="NCBI Taxonomy" id="1081102"/>
    <lineage>
        <taxon>Eukaryota</taxon>
        <taxon>Fungi</taxon>
        <taxon>Dikarya</taxon>
        <taxon>Ascomycota</taxon>
        <taxon>Pezizomycotina</taxon>
        <taxon>Sordariomycetes</taxon>
        <taxon>Hypocreomycetidae</taxon>
        <taxon>Hypocreales</taxon>
        <taxon>Cordycipitaceae</taxon>
        <taxon>Niveomyces</taxon>
    </lineage>
</organism>
<dbReference type="InterPro" id="IPR004839">
    <property type="entry name" value="Aminotransferase_I/II_large"/>
</dbReference>
<feature type="region of interest" description="Disordered" evidence="1">
    <location>
        <begin position="505"/>
        <end position="527"/>
    </location>
</feature>
<dbReference type="GO" id="GO:0047536">
    <property type="term" value="F:2-aminoadipate transaminase activity"/>
    <property type="evidence" value="ECO:0007669"/>
    <property type="project" value="TreeGrafter"/>
</dbReference>
<keyword evidence="4" id="KW-1185">Reference proteome</keyword>
<dbReference type="STRING" id="1081102.A0A162JFV6"/>
<evidence type="ECO:0000313" key="3">
    <source>
        <dbReference type="EMBL" id="OAA68322.1"/>
    </source>
</evidence>
<feature type="region of interest" description="Disordered" evidence="1">
    <location>
        <begin position="250"/>
        <end position="281"/>
    </location>
</feature>
<dbReference type="InterPro" id="IPR015424">
    <property type="entry name" value="PyrdxlP-dep_Trfase"/>
</dbReference>
<keyword evidence="3" id="KW-0808">Transferase</keyword>
<protein>
    <submittedName>
        <fullName evidence="3">Aminotransferase, class i/classii</fullName>
    </submittedName>
</protein>
<dbReference type="InterPro" id="IPR015422">
    <property type="entry name" value="PyrdxlP-dep_Trfase_small"/>
</dbReference>
<dbReference type="PANTHER" id="PTHR42858">
    <property type="entry name" value="AMINOTRANSFERASE"/>
    <property type="match status" value="1"/>
</dbReference>
<dbReference type="SUPFAM" id="SSF53383">
    <property type="entry name" value="PLP-dependent transferases"/>
    <property type="match status" value="1"/>
</dbReference>
<dbReference type="CDD" id="cd00609">
    <property type="entry name" value="AAT_like"/>
    <property type="match status" value="1"/>
</dbReference>
<feature type="region of interest" description="Disordered" evidence="1">
    <location>
        <begin position="1"/>
        <end position="26"/>
    </location>
</feature>
<dbReference type="PANTHER" id="PTHR42858:SF1">
    <property type="entry name" value="LD15494P"/>
    <property type="match status" value="1"/>
</dbReference>
<proteinExistence type="predicted"/>
<evidence type="ECO:0000259" key="2">
    <source>
        <dbReference type="Pfam" id="PF00155"/>
    </source>
</evidence>
<feature type="region of interest" description="Disordered" evidence="1">
    <location>
        <begin position="169"/>
        <end position="190"/>
    </location>
</feature>
<name>A0A162JFV6_9HYPO</name>
<reference evidence="3 4" key="1">
    <citation type="journal article" date="2016" name="Genome Biol. Evol.">
        <title>Divergent and convergent evolution of fungal pathogenicity.</title>
        <authorList>
            <person name="Shang Y."/>
            <person name="Xiao G."/>
            <person name="Zheng P."/>
            <person name="Cen K."/>
            <person name="Zhan S."/>
            <person name="Wang C."/>
        </authorList>
    </citation>
    <scope>NUCLEOTIDE SEQUENCE [LARGE SCALE GENOMIC DNA]</scope>
    <source>
        <strain evidence="3 4">RCEF 264</strain>
    </source>
</reference>
<dbReference type="GO" id="GO:0030170">
    <property type="term" value="F:pyridoxal phosphate binding"/>
    <property type="evidence" value="ECO:0007669"/>
    <property type="project" value="InterPro"/>
</dbReference>
<accession>A0A162JFV6</accession>
<dbReference type="InterPro" id="IPR015421">
    <property type="entry name" value="PyrdxlP-dep_Trfase_major"/>
</dbReference>
<keyword evidence="3" id="KW-0032">Aminotransferase</keyword>